<dbReference type="InterPro" id="IPR004332">
    <property type="entry name" value="Transposase_MuDR"/>
</dbReference>
<dbReference type="Pfam" id="PF10551">
    <property type="entry name" value="MULE"/>
    <property type="match status" value="1"/>
</dbReference>
<gene>
    <name evidence="4" type="ORF">PVK06_040345</name>
</gene>
<keyword evidence="5" id="KW-1185">Reference proteome</keyword>
<dbReference type="Proteomes" id="UP001358586">
    <property type="component" value="Chromosome 11"/>
</dbReference>
<evidence type="ECO:0000259" key="2">
    <source>
        <dbReference type="Pfam" id="PF03108"/>
    </source>
</evidence>
<feature type="domain" description="Transposase MuDR plant" evidence="2">
    <location>
        <begin position="119"/>
        <end position="184"/>
    </location>
</feature>
<feature type="domain" description="MULE transposase" evidence="3">
    <location>
        <begin position="249"/>
        <end position="300"/>
    </location>
</feature>
<name>A0ABR0N7C5_GOSAR</name>
<evidence type="ECO:0000313" key="5">
    <source>
        <dbReference type="Proteomes" id="UP001358586"/>
    </source>
</evidence>
<evidence type="ECO:0000256" key="1">
    <source>
        <dbReference type="SAM" id="MobiDB-lite"/>
    </source>
</evidence>
<reference evidence="4 5" key="1">
    <citation type="submission" date="2023-03" db="EMBL/GenBank/DDBJ databases">
        <title>WGS of Gossypium arboreum.</title>
        <authorList>
            <person name="Yu D."/>
        </authorList>
    </citation>
    <scope>NUCLEOTIDE SEQUENCE [LARGE SCALE GENOMIC DNA]</scope>
    <source>
        <tissue evidence="4">Leaf</tissue>
    </source>
</reference>
<dbReference type="PANTHER" id="PTHR31973">
    <property type="entry name" value="POLYPROTEIN, PUTATIVE-RELATED"/>
    <property type="match status" value="1"/>
</dbReference>
<evidence type="ECO:0000313" key="4">
    <source>
        <dbReference type="EMBL" id="KAK5785730.1"/>
    </source>
</evidence>
<dbReference type="InterPro" id="IPR018289">
    <property type="entry name" value="MULE_transposase_dom"/>
</dbReference>
<evidence type="ECO:0000259" key="3">
    <source>
        <dbReference type="Pfam" id="PF10551"/>
    </source>
</evidence>
<accession>A0ABR0N7C5</accession>
<feature type="region of interest" description="Disordered" evidence="1">
    <location>
        <begin position="99"/>
        <end position="120"/>
    </location>
</feature>
<sequence length="305" mass="34986">MKHPEEGMMYSLRHPPARGPRSLQMMVGRMMSPMWIYLESSAPMVQKLDYFFELEPVPTIPEDVEGGSDEEEEDLRFKVYSPSAHMHNVDLSQDDALEFPDLPHRRHDRTSSSSDSSEIEVGREFSNKGSFLTALKQHSIMSGVNYNVVKSKSNKFEAKCALQDGTCSWKIMTSLRKRTGLWEIKKYKGLHTCVGGKVMERYVPGCITDLEMAPAYYNDRLLRGCQVFKRLFWSFKHCQDAFIYCKPLVQIDGTFMYGRYTHQLLLAVAQDGSGRIIPIAFAITPGESADDWDFFLSRLRRHVCP</sequence>
<dbReference type="PANTHER" id="PTHR31973:SF195">
    <property type="entry name" value="MUDR FAMILY TRANSPOSASE"/>
    <property type="match status" value="1"/>
</dbReference>
<dbReference type="Pfam" id="PF03108">
    <property type="entry name" value="DBD_Tnp_Mut"/>
    <property type="match status" value="1"/>
</dbReference>
<comment type="caution">
    <text evidence="4">The sequence shown here is derived from an EMBL/GenBank/DDBJ whole genome shotgun (WGS) entry which is preliminary data.</text>
</comment>
<proteinExistence type="predicted"/>
<organism evidence="4 5">
    <name type="scientific">Gossypium arboreum</name>
    <name type="common">Tree cotton</name>
    <name type="synonym">Gossypium nanking</name>
    <dbReference type="NCBI Taxonomy" id="29729"/>
    <lineage>
        <taxon>Eukaryota</taxon>
        <taxon>Viridiplantae</taxon>
        <taxon>Streptophyta</taxon>
        <taxon>Embryophyta</taxon>
        <taxon>Tracheophyta</taxon>
        <taxon>Spermatophyta</taxon>
        <taxon>Magnoliopsida</taxon>
        <taxon>eudicotyledons</taxon>
        <taxon>Gunneridae</taxon>
        <taxon>Pentapetalae</taxon>
        <taxon>rosids</taxon>
        <taxon>malvids</taxon>
        <taxon>Malvales</taxon>
        <taxon>Malvaceae</taxon>
        <taxon>Malvoideae</taxon>
        <taxon>Gossypium</taxon>
    </lineage>
</organism>
<dbReference type="EMBL" id="JARKNE010000011">
    <property type="protein sequence ID" value="KAK5785730.1"/>
    <property type="molecule type" value="Genomic_DNA"/>
</dbReference>
<evidence type="ECO:0008006" key="6">
    <source>
        <dbReference type="Google" id="ProtNLM"/>
    </source>
</evidence>
<protein>
    <recommendedName>
        <fullName evidence="6">Transposase MuDR plant domain-containing protein</fullName>
    </recommendedName>
</protein>